<name>A0A4Y3KJ38_9CELL</name>
<evidence type="ECO:0000313" key="3">
    <source>
        <dbReference type="Proteomes" id="UP000320461"/>
    </source>
</evidence>
<dbReference type="AlphaFoldDB" id="A0A4Y3KJ38"/>
<comment type="caution">
    <text evidence="2">The sequence shown here is derived from an EMBL/GenBank/DDBJ whole genome shotgun (WGS) entry which is preliminary data.</text>
</comment>
<protein>
    <submittedName>
        <fullName evidence="2">Uncharacterized protein</fullName>
    </submittedName>
</protein>
<reference evidence="2 3" key="1">
    <citation type="submission" date="2019-06" db="EMBL/GenBank/DDBJ databases">
        <title>Whole genome shotgun sequence of Cellulomonas gelida NBRC 3748.</title>
        <authorList>
            <person name="Hosoyama A."/>
            <person name="Uohara A."/>
            <person name="Ohji S."/>
            <person name="Ichikawa N."/>
        </authorList>
    </citation>
    <scope>NUCLEOTIDE SEQUENCE [LARGE SCALE GENOMIC DNA]</scope>
    <source>
        <strain evidence="2 3">NBRC 3748</strain>
    </source>
</reference>
<dbReference type="Proteomes" id="UP000320461">
    <property type="component" value="Unassembled WGS sequence"/>
</dbReference>
<feature type="region of interest" description="Disordered" evidence="1">
    <location>
        <begin position="321"/>
        <end position="349"/>
    </location>
</feature>
<evidence type="ECO:0000256" key="1">
    <source>
        <dbReference type="SAM" id="MobiDB-lite"/>
    </source>
</evidence>
<feature type="region of interest" description="Disordered" evidence="1">
    <location>
        <begin position="50"/>
        <end position="70"/>
    </location>
</feature>
<proteinExistence type="predicted"/>
<sequence length="349" mass="35320">MRHVALSGAVPWQETNTGTVMTVEVLTREERVARARLALAHAELRTGARSVHLRTEAPARSPEPAVLPRDTTGLDAVLPDAVLPDAAVHGARSTRTDALSAALPTTALPTTALPTTALPTTALPTTALLTTERPALPVPPALAPLLPDGLRRGATTAVLGSTSLAVAVLAAASASGAWVTVVGQPALGLLAAAQAGVDLTRLAVVPSPGADAATVLGALVDGMDVVVVGPQAALVDADRRRLSARARERGAVLLATVAWPGADVILTVDPVGGQGGWHGVGSGEGRLRTQQVRVARTGRRGAAVPLSLVLALPLAAPDGLPDDPRRRAAPQSTAVVSPAAARPDLRLVG</sequence>
<keyword evidence="3" id="KW-1185">Reference proteome</keyword>
<dbReference type="EMBL" id="BJLQ01000002">
    <property type="protein sequence ID" value="GEA82978.1"/>
    <property type="molecule type" value="Genomic_DNA"/>
</dbReference>
<gene>
    <name evidence="2" type="ORF">CGE01nite_02290</name>
</gene>
<accession>A0A4Y3KJ38</accession>
<organism evidence="2 3">
    <name type="scientific">Cellulomonas gelida</name>
    <dbReference type="NCBI Taxonomy" id="1712"/>
    <lineage>
        <taxon>Bacteria</taxon>
        <taxon>Bacillati</taxon>
        <taxon>Actinomycetota</taxon>
        <taxon>Actinomycetes</taxon>
        <taxon>Micrococcales</taxon>
        <taxon>Cellulomonadaceae</taxon>
        <taxon>Cellulomonas</taxon>
    </lineage>
</organism>
<evidence type="ECO:0000313" key="2">
    <source>
        <dbReference type="EMBL" id="GEA82978.1"/>
    </source>
</evidence>